<reference evidence="8 9" key="1">
    <citation type="journal article" date="2019" name="BMC Genomics">
        <title>New insights from Opisthorchis felineus genome: update on genomics of the epidemiologically important liver flukes.</title>
        <authorList>
            <person name="Ershov N.I."/>
            <person name="Mordvinov V.A."/>
            <person name="Prokhortchouk E.B."/>
            <person name="Pakharukova M.Y."/>
            <person name="Gunbin K.V."/>
            <person name="Ustyantsev K."/>
            <person name="Genaev M.A."/>
            <person name="Blinov A.G."/>
            <person name="Mazur A."/>
            <person name="Boulygina E."/>
            <person name="Tsygankova S."/>
            <person name="Khrameeva E."/>
            <person name="Chekanov N."/>
            <person name="Fan G."/>
            <person name="Xiao A."/>
            <person name="Zhang H."/>
            <person name="Xu X."/>
            <person name="Yang H."/>
            <person name="Solovyev V."/>
            <person name="Lee S.M."/>
            <person name="Liu X."/>
            <person name="Afonnikov D.A."/>
            <person name="Skryabin K.G."/>
        </authorList>
    </citation>
    <scope>NUCLEOTIDE SEQUENCE [LARGE SCALE GENOMIC DNA]</scope>
    <source>
        <strain evidence="8">AK-0245</strain>
        <tissue evidence="8">Whole organism</tissue>
    </source>
</reference>
<dbReference type="EMBL" id="SJOL01009052">
    <property type="protein sequence ID" value="TGZ58940.1"/>
    <property type="molecule type" value="Genomic_DNA"/>
</dbReference>
<comment type="caution">
    <text evidence="8">The sequence shown here is derived from an EMBL/GenBank/DDBJ whole genome shotgun (WGS) entry which is preliminary data.</text>
</comment>
<dbReference type="PROSITE" id="PS50145">
    <property type="entry name" value="ZF_TRAF"/>
    <property type="match status" value="1"/>
</dbReference>
<dbReference type="InterPro" id="IPR001810">
    <property type="entry name" value="F-box_dom"/>
</dbReference>
<keyword evidence="4 5" id="KW-0862">Zinc</keyword>
<evidence type="ECO:0000256" key="1">
    <source>
        <dbReference type="ARBA" id="ARBA00022723"/>
    </source>
</evidence>
<dbReference type="SUPFAM" id="SSF49599">
    <property type="entry name" value="TRAF domain-like"/>
    <property type="match status" value="1"/>
</dbReference>
<protein>
    <recommendedName>
        <fullName evidence="10">TRAF-type domain-containing protein</fullName>
    </recommendedName>
</protein>
<evidence type="ECO:0000256" key="5">
    <source>
        <dbReference type="PROSITE-ProRule" id="PRU00207"/>
    </source>
</evidence>
<keyword evidence="1 5" id="KW-0479">Metal-binding</keyword>
<name>A0A4S2L7X5_OPIFE</name>
<keyword evidence="3" id="KW-0833">Ubl conjugation pathway</keyword>
<dbReference type="Pfam" id="PF15966">
    <property type="entry name" value="F-box_4"/>
    <property type="match status" value="1"/>
</dbReference>
<dbReference type="InterPro" id="IPR031890">
    <property type="entry name" value="Fbxo30/Fbxo40"/>
</dbReference>
<dbReference type="PANTHER" id="PTHR15933:SF20">
    <property type="entry name" value="F-BOX DOMAIN-CONTAINING PROTEIN"/>
    <property type="match status" value="1"/>
</dbReference>
<accession>A0A4S2L7X5</accession>
<sequence length="409" mass="46703">MDESTFCTQHCLTCVTAGCMEATGQCTVARCPNKCGAQMHRCKMDEHVELICPRTKTFCINRTNGCQARMERRKLSDHLVVCPASVIYCAIRCCTRPKDYGAREETTHIDVASKRNVSPFVPPFSPAPQISCNVDGDHRPAYSEKAQEKENELEAFKKAPSTDELATIQFVDICSSVLDTNRPTQYRCGKVVPRSNYQSHQQFHHDVLTQLDIMIEQRCPLHAYGCPFIVNRLRPNHHTGRLSYSPTLNRFVIGQYDFVNTPVTIDKAFEKESPANESNGWPRSRFPDNLPIELVDHLTRFLDDMTLVCLNQVSGRLNEITRSAIINRLIVTPKWHRVIYRPSGTASWRIKKLKWALPERTPSVTRWCYGQASAEMARHLDQCPYNIRTQHSNRFTVQGGEHPEVQPLQ</sequence>
<feature type="zinc finger region" description="TRAF-type" evidence="5">
    <location>
        <begin position="47"/>
        <end position="93"/>
    </location>
</feature>
<gene>
    <name evidence="8" type="ORF">CRM22_009352</name>
</gene>
<evidence type="ECO:0000259" key="6">
    <source>
        <dbReference type="PROSITE" id="PS50145"/>
    </source>
</evidence>
<dbReference type="Pfam" id="PF15965">
    <property type="entry name" value="zf-TRAF_2"/>
    <property type="match status" value="1"/>
</dbReference>
<dbReference type="PROSITE" id="PS50181">
    <property type="entry name" value="FBOX"/>
    <property type="match status" value="1"/>
</dbReference>
<evidence type="ECO:0000313" key="8">
    <source>
        <dbReference type="EMBL" id="TGZ58940.1"/>
    </source>
</evidence>
<evidence type="ECO:0000256" key="3">
    <source>
        <dbReference type="ARBA" id="ARBA00022786"/>
    </source>
</evidence>
<dbReference type="GO" id="GO:0061630">
    <property type="term" value="F:ubiquitin protein ligase activity"/>
    <property type="evidence" value="ECO:0007669"/>
    <property type="project" value="InterPro"/>
</dbReference>
<dbReference type="PANTHER" id="PTHR15933">
    <property type="entry name" value="PROTEIN CBG16327"/>
    <property type="match status" value="1"/>
</dbReference>
<dbReference type="Gene3D" id="3.30.40.150">
    <property type="entry name" value="TRAF-like zinc-finger, N-terminal subdomain"/>
    <property type="match status" value="1"/>
</dbReference>
<dbReference type="OrthoDB" id="5918172at2759"/>
<evidence type="ECO:0000256" key="4">
    <source>
        <dbReference type="ARBA" id="ARBA00022833"/>
    </source>
</evidence>
<organism evidence="8 9">
    <name type="scientific">Opisthorchis felineus</name>
    <dbReference type="NCBI Taxonomy" id="147828"/>
    <lineage>
        <taxon>Eukaryota</taxon>
        <taxon>Metazoa</taxon>
        <taxon>Spiralia</taxon>
        <taxon>Lophotrochozoa</taxon>
        <taxon>Platyhelminthes</taxon>
        <taxon>Trematoda</taxon>
        <taxon>Digenea</taxon>
        <taxon>Opisthorchiida</taxon>
        <taxon>Opisthorchiata</taxon>
        <taxon>Opisthorchiidae</taxon>
        <taxon>Opisthorchis</taxon>
    </lineage>
</organism>
<dbReference type="AlphaFoldDB" id="A0A4S2L7X5"/>
<evidence type="ECO:0008006" key="10">
    <source>
        <dbReference type="Google" id="ProtNLM"/>
    </source>
</evidence>
<keyword evidence="9" id="KW-1185">Reference proteome</keyword>
<keyword evidence="2 5" id="KW-0863">Zinc-finger</keyword>
<dbReference type="GO" id="GO:0008270">
    <property type="term" value="F:zinc ion binding"/>
    <property type="evidence" value="ECO:0007669"/>
    <property type="project" value="UniProtKB-KW"/>
</dbReference>
<proteinExistence type="predicted"/>
<evidence type="ECO:0000313" key="9">
    <source>
        <dbReference type="Proteomes" id="UP000308267"/>
    </source>
</evidence>
<feature type="domain" description="TRAF-type" evidence="6">
    <location>
        <begin position="47"/>
        <end position="93"/>
    </location>
</feature>
<evidence type="ECO:0000256" key="2">
    <source>
        <dbReference type="ARBA" id="ARBA00022771"/>
    </source>
</evidence>
<feature type="domain" description="F-box" evidence="7">
    <location>
        <begin position="284"/>
        <end position="338"/>
    </location>
</feature>
<dbReference type="Proteomes" id="UP000308267">
    <property type="component" value="Unassembled WGS sequence"/>
</dbReference>
<dbReference type="InterPro" id="IPR036047">
    <property type="entry name" value="F-box-like_dom_sf"/>
</dbReference>
<dbReference type="InterPro" id="IPR001293">
    <property type="entry name" value="Znf_TRAF"/>
</dbReference>
<dbReference type="InterPro" id="IPR043013">
    <property type="entry name" value="Znf_TRAF_N"/>
</dbReference>
<evidence type="ECO:0000259" key="7">
    <source>
        <dbReference type="PROSITE" id="PS50181"/>
    </source>
</evidence>
<dbReference type="SUPFAM" id="SSF81383">
    <property type="entry name" value="F-box domain"/>
    <property type="match status" value="1"/>
</dbReference>
<dbReference type="STRING" id="147828.A0A4S2L7X5"/>